<organism evidence="4 5">
    <name type="scientific">Nocardia albiluteola</name>
    <dbReference type="NCBI Taxonomy" id="2842303"/>
    <lineage>
        <taxon>Bacteria</taxon>
        <taxon>Bacillati</taxon>
        <taxon>Actinomycetota</taxon>
        <taxon>Actinomycetes</taxon>
        <taxon>Mycobacteriales</taxon>
        <taxon>Nocardiaceae</taxon>
        <taxon>Nocardia</taxon>
    </lineage>
</organism>
<dbReference type="RefSeq" id="WP_215922625.1">
    <property type="nucleotide sequence ID" value="NZ_JAHKNI010000015.1"/>
</dbReference>
<reference evidence="4 5" key="1">
    <citation type="submission" date="2021-06" db="EMBL/GenBank/DDBJ databases">
        <title>Actinomycetes sequencing.</title>
        <authorList>
            <person name="Shan Q."/>
        </authorList>
    </citation>
    <scope>NUCLEOTIDE SEQUENCE [LARGE SCALE GENOMIC DNA]</scope>
    <source>
        <strain evidence="4 5">NEAU-G5</strain>
    </source>
</reference>
<evidence type="ECO:0000313" key="4">
    <source>
        <dbReference type="EMBL" id="MBU3066541.1"/>
    </source>
</evidence>
<evidence type="ECO:0000259" key="3">
    <source>
        <dbReference type="SMART" id="SM00062"/>
    </source>
</evidence>
<dbReference type="PROSITE" id="PS51257">
    <property type="entry name" value="PROKAR_LIPOPROTEIN"/>
    <property type="match status" value="1"/>
</dbReference>
<dbReference type="Proteomes" id="UP000733379">
    <property type="component" value="Unassembled WGS sequence"/>
</dbReference>
<evidence type="ECO:0000256" key="1">
    <source>
        <dbReference type="ARBA" id="ARBA00022729"/>
    </source>
</evidence>
<dbReference type="PANTHER" id="PTHR35936">
    <property type="entry name" value="MEMBRANE-BOUND LYTIC MUREIN TRANSGLYCOSYLASE F"/>
    <property type="match status" value="1"/>
</dbReference>
<feature type="signal peptide" evidence="2">
    <location>
        <begin position="1"/>
        <end position="31"/>
    </location>
</feature>
<dbReference type="EMBL" id="JAHKNI010000015">
    <property type="protein sequence ID" value="MBU3066541.1"/>
    <property type="molecule type" value="Genomic_DNA"/>
</dbReference>
<dbReference type="SUPFAM" id="SSF53850">
    <property type="entry name" value="Periplasmic binding protein-like II"/>
    <property type="match status" value="1"/>
</dbReference>
<dbReference type="SMART" id="SM00062">
    <property type="entry name" value="PBPb"/>
    <property type="match status" value="1"/>
</dbReference>
<feature type="domain" description="Solute-binding protein family 3/N-terminal" evidence="3">
    <location>
        <begin position="93"/>
        <end position="314"/>
    </location>
</feature>
<feature type="chain" id="PRO_5046150580" evidence="2">
    <location>
        <begin position="32"/>
        <end position="332"/>
    </location>
</feature>
<keyword evidence="5" id="KW-1185">Reference proteome</keyword>
<proteinExistence type="predicted"/>
<name>A0ABS6B9X1_9NOCA</name>
<sequence length="332" mass="35655">MRPLTVFRAARARRAVVLTAALTTLALVAGACGAGSEPGNEVRSVNGQSFDLSPQQSTRVRADKVDSIAAQVPAALRNRGTLIVTGSADSGAPLRFYATDDRTVIGSEVDVAALVADILGLKLEARTADWAQNFVAVDSGAVDAFVSNVTVTEERKEKYDFATYRLDNLALEVPKDSTWRYADRKSLAGRRIGVGSGTNQEQLLVQWDQQNRAEGLPKIDIAYYQKTADYYLALASHRLDGMLGPNPTATYHVATSGQTKIVATFSGAGTALQAEIAVLTRKDNGLIGPVNRALQYAIAHGLYRKVLDRWGLGTEAVQQSRINPPGLPKRSA</sequence>
<accession>A0ABS6B9X1</accession>
<dbReference type="CDD" id="cd01004">
    <property type="entry name" value="PBP2_MidA_like"/>
    <property type="match status" value="1"/>
</dbReference>
<protein>
    <submittedName>
        <fullName evidence="4">ABC transporter substrate-binding protein</fullName>
    </submittedName>
</protein>
<evidence type="ECO:0000256" key="2">
    <source>
        <dbReference type="SAM" id="SignalP"/>
    </source>
</evidence>
<dbReference type="Pfam" id="PF00497">
    <property type="entry name" value="SBP_bac_3"/>
    <property type="match status" value="1"/>
</dbReference>
<comment type="caution">
    <text evidence="4">The sequence shown here is derived from an EMBL/GenBank/DDBJ whole genome shotgun (WGS) entry which is preliminary data.</text>
</comment>
<keyword evidence="1 2" id="KW-0732">Signal</keyword>
<dbReference type="Gene3D" id="3.40.190.10">
    <property type="entry name" value="Periplasmic binding protein-like II"/>
    <property type="match status" value="2"/>
</dbReference>
<evidence type="ECO:0000313" key="5">
    <source>
        <dbReference type="Proteomes" id="UP000733379"/>
    </source>
</evidence>
<dbReference type="InterPro" id="IPR001638">
    <property type="entry name" value="Solute-binding_3/MltF_N"/>
</dbReference>
<gene>
    <name evidence="4" type="ORF">KO481_34105</name>
</gene>
<dbReference type="PANTHER" id="PTHR35936:SF17">
    <property type="entry name" value="ARGININE-BINDING EXTRACELLULAR PROTEIN ARTP"/>
    <property type="match status" value="1"/>
</dbReference>